<dbReference type="GO" id="GO:0005886">
    <property type="term" value="C:plasma membrane"/>
    <property type="evidence" value="ECO:0007669"/>
    <property type="project" value="UniProtKB-SubCell"/>
</dbReference>
<evidence type="ECO:0000313" key="10">
    <source>
        <dbReference type="EMBL" id="GKU91926.1"/>
    </source>
</evidence>
<evidence type="ECO:0000256" key="5">
    <source>
        <dbReference type="ARBA" id="ARBA00022692"/>
    </source>
</evidence>
<feature type="transmembrane region" description="Helical" evidence="8">
    <location>
        <begin position="111"/>
        <end position="133"/>
    </location>
</feature>
<protein>
    <recommendedName>
        <fullName evidence="8">CASP-like protein</fullName>
    </recommendedName>
</protein>
<evidence type="ECO:0000259" key="9">
    <source>
        <dbReference type="Pfam" id="PF04535"/>
    </source>
</evidence>
<dbReference type="EMBL" id="BPVZ01000005">
    <property type="protein sequence ID" value="GKU91926.1"/>
    <property type="molecule type" value="Genomic_DNA"/>
</dbReference>
<evidence type="ECO:0000256" key="6">
    <source>
        <dbReference type="ARBA" id="ARBA00022989"/>
    </source>
</evidence>
<feature type="transmembrane region" description="Helical" evidence="8">
    <location>
        <begin position="70"/>
        <end position="91"/>
    </location>
</feature>
<dbReference type="Pfam" id="PF04535">
    <property type="entry name" value="CASP_dom"/>
    <property type="match status" value="1"/>
</dbReference>
<dbReference type="PANTHER" id="PTHR33573">
    <property type="entry name" value="CASP-LIKE PROTEIN 4A4"/>
    <property type="match status" value="1"/>
</dbReference>
<reference evidence="10 11" key="1">
    <citation type="journal article" date="2021" name="Commun. Biol.">
        <title>The genome of Shorea leprosula (Dipterocarpaceae) highlights the ecological relevance of drought in aseasonal tropical rainforests.</title>
        <authorList>
            <person name="Ng K.K.S."/>
            <person name="Kobayashi M.J."/>
            <person name="Fawcett J.A."/>
            <person name="Hatakeyama M."/>
            <person name="Paape T."/>
            <person name="Ng C.H."/>
            <person name="Ang C.C."/>
            <person name="Tnah L.H."/>
            <person name="Lee C.T."/>
            <person name="Nishiyama T."/>
            <person name="Sese J."/>
            <person name="O'Brien M.J."/>
            <person name="Copetti D."/>
            <person name="Mohd Noor M.I."/>
            <person name="Ong R.C."/>
            <person name="Putra M."/>
            <person name="Sireger I.Z."/>
            <person name="Indrioko S."/>
            <person name="Kosugi Y."/>
            <person name="Izuno A."/>
            <person name="Isagi Y."/>
            <person name="Lee S.L."/>
            <person name="Shimizu K.K."/>
        </authorList>
    </citation>
    <scope>NUCLEOTIDE SEQUENCE [LARGE SCALE GENOMIC DNA]</scope>
    <source>
        <strain evidence="10">214</strain>
    </source>
</reference>
<evidence type="ECO:0000256" key="1">
    <source>
        <dbReference type="ARBA" id="ARBA00004651"/>
    </source>
</evidence>
<keyword evidence="11" id="KW-1185">Reference proteome</keyword>
<dbReference type="SUPFAM" id="SSF101447">
    <property type="entry name" value="Formin homology 2 domain (FH2 domain)"/>
    <property type="match status" value="1"/>
</dbReference>
<comment type="subcellular location">
    <subcellularLocation>
        <location evidence="1 8">Cell membrane</location>
        <topology evidence="1 8">Multi-pass membrane protein</topology>
    </subcellularLocation>
</comment>
<feature type="domain" description="Casparian strip membrane protein" evidence="9">
    <location>
        <begin position="17"/>
        <end position="157"/>
    </location>
</feature>
<evidence type="ECO:0000256" key="4">
    <source>
        <dbReference type="ARBA" id="ARBA00022475"/>
    </source>
</evidence>
<dbReference type="InterPro" id="IPR006702">
    <property type="entry name" value="CASP_dom"/>
</dbReference>
<feature type="transmembrane region" description="Helical" evidence="8">
    <location>
        <begin position="20"/>
        <end position="41"/>
    </location>
</feature>
<dbReference type="PANTHER" id="PTHR33573:SF40">
    <property type="entry name" value="CASP-LIKE PROTEIN 4D2"/>
    <property type="match status" value="1"/>
</dbReference>
<comment type="subunit">
    <text evidence="3 8">Homodimer and heterodimers.</text>
</comment>
<dbReference type="AlphaFoldDB" id="A0AAV5I2Q5"/>
<comment type="caution">
    <text evidence="10">The sequence shown here is derived from an EMBL/GenBank/DDBJ whole genome shotgun (WGS) entry which is preliminary data.</text>
</comment>
<keyword evidence="7 8" id="KW-0472">Membrane</keyword>
<evidence type="ECO:0000313" key="11">
    <source>
        <dbReference type="Proteomes" id="UP001054252"/>
    </source>
</evidence>
<evidence type="ECO:0000256" key="3">
    <source>
        <dbReference type="ARBA" id="ARBA00011489"/>
    </source>
</evidence>
<gene>
    <name evidence="10" type="ORF">SLEP1_g5731</name>
</gene>
<organism evidence="10 11">
    <name type="scientific">Rubroshorea leprosula</name>
    <dbReference type="NCBI Taxonomy" id="152421"/>
    <lineage>
        <taxon>Eukaryota</taxon>
        <taxon>Viridiplantae</taxon>
        <taxon>Streptophyta</taxon>
        <taxon>Embryophyta</taxon>
        <taxon>Tracheophyta</taxon>
        <taxon>Spermatophyta</taxon>
        <taxon>Magnoliopsida</taxon>
        <taxon>eudicotyledons</taxon>
        <taxon>Gunneridae</taxon>
        <taxon>Pentapetalae</taxon>
        <taxon>rosids</taxon>
        <taxon>malvids</taxon>
        <taxon>Malvales</taxon>
        <taxon>Dipterocarpaceae</taxon>
        <taxon>Rubroshorea</taxon>
    </lineage>
</organism>
<dbReference type="Proteomes" id="UP001054252">
    <property type="component" value="Unassembled WGS sequence"/>
</dbReference>
<keyword evidence="5 8" id="KW-0812">Transmembrane</keyword>
<evidence type="ECO:0000256" key="2">
    <source>
        <dbReference type="ARBA" id="ARBA00007651"/>
    </source>
</evidence>
<sequence>MYPPPPLPPPPPPPPRTHSRIILILKLLIIVFLFAALVVLVTDTGTVELAYNTGFISIRIHFMDMYTYRYLLGVCVTGMVYTLLQIVFSFYNIRTGNRLSPTFDFYGDKVLSYMLATGAAAGFGATSDMQSAFQGAISNNFFKRGYAASALVFIGFIYAAFLSIFSSYALPPKNV</sequence>
<evidence type="ECO:0000256" key="7">
    <source>
        <dbReference type="ARBA" id="ARBA00023136"/>
    </source>
</evidence>
<name>A0AAV5I2Q5_9ROSI</name>
<comment type="similarity">
    <text evidence="2 8">Belongs to the Casparian strip membrane proteins (CASP) family.</text>
</comment>
<evidence type="ECO:0000256" key="8">
    <source>
        <dbReference type="RuleBase" id="RU361233"/>
    </source>
</evidence>
<keyword evidence="6 8" id="KW-1133">Transmembrane helix</keyword>
<keyword evidence="4 8" id="KW-1003">Cell membrane</keyword>
<proteinExistence type="inferred from homology"/>
<accession>A0AAV5I2Q5</accession>
<feature type="transmembrane region" description="Helical" evidence="8">
    <location>
        <begin position="145"/>
        <end position="170"/>
    </location>
</feature>